<dbReference type="GO" id="GO:0010242">
    <property type="term" value="F:oxygen evolving activity"/>
    <property type="evidence" value="ECO:0007669"/>
    <property type="project" value="InterPro"/>
</dbReference>
<evidence type="ECO:0000313" key="11">
    <source>
        <dbReference type="Proteomes" id="UP001154282"/>
    </source>
</evidence>
<evidence type="ECO:0000256" key="3">
    <source>
        <dbReference type="ARBA" id="ARBA00022531"/>
    </source>
</evidence>
<dbReference type="InterPro" id="IPR002628">
    <property type="entry name" value="PsbO"/>
</dbReference>
<keyword evidence="5" id="KW-0472">Membrane</keyword>
<evidence type="ECO:0000313" key="8">
    <source>
        <dbReference type="EMBL" id="CAI0398746.1"/>
    </source>
</evidence>
<dbReference type="EMBL" id="CAMGYJ010000004">
    <property type="protein sequence ID" value="CAI0398750.1"/>
    <property type="molecule type" value="Genomic_DNA"/>
</dbReference>
<dbReference type="GO" id="GO:0009654">
    <property type="term" value="C:photosystem II oxygen evolving complex"/>
    <property type="evidence" value="ECO:0007669"/>
    <property type="project" value="InterPro"/>
</dbReference>
<dbReference type="Gene3D" id="3.30.2050.10">
    <property type="entry name" value="photosynthetic oxygen evolving center domain"/>
    <property type="match status" value="1"/>
</dbReference>
<dbReference type="EMBL" id="CAMGYJ010000004">
    <property type="protein sequence ID" value="CAI0398746.1"/>
    <property type="molecule type" value="Genomic_DNA"/>
</dbReference>
<name>A0AAV0IMP1_9ROSI</name>
<dbReference type="EMBL" id="CAMGYJ010000004">
    <property type="protein sequence ID" value="CAI0398865.1"/>
    <property type="molecule type" value="Genomic_DNA"/>
</dbReference>
<keyword evidence="6" id="KW-0464">Manganese</keyword>
<comment type="similarity">
    <text evidence="2">Belongs to the PsbO family.</text>
</comment>
<dbReference type="PANTHER" id="PTHR34058">
    <property type="entry name" value="OXYGEN-EVOLVING ENHANCER PROTEIN 1-2, CHLOROPLASTIC"/>
    <property type="match status" value="1"/>
</dbReference>
<dbReference type="AlphaFoldDB" id="A0AAV0IMP1"/>
<keyword evidence="11" id="KW-1185">Reference proteome</keyword>
<evidence type="ECO:0000256" key="5">
    <source>
        <dbReference type="ARBA" id="ARBA00023136"/>
    </source>
</evidence>
<protein>
    <submittedName>
        <fullName evidence="10">Uncharacterized protein</fullName>
    </submittedName>
</protein>
<gene>
    <name evidence="8" type="ORF">LITE_LOCUS10019</name>
    <name evidence="9" type="ORF">LITE_LOCUS10022</name>
    <name evidence="10" type="ORF">LITE_LOCUS10068</name>
</gene>
<keyword evidence="4" id="KW-0793">Thylakoid</keyword>
<dbReference type="SUPFAM" id="SSF56925">
    <property type="entry name" value="OMPA-like"/>
    <property type="match status" value="1"/>
</dbReference>
<comment type="subcellular location">
    <subcellularLocation>
        <location evidence="1">Plastid</location>
        <location evidence="1">Chloroplast thylakoid membrane</location>
    </subcellularLocation>
</comment>
<evidence type="ECO:0000256" key="4">
    <source>
        <dbReference type="ARBA" id="ARBA00023078"/>
    </source>
</evidence>
<dbReference type="Proteomes" id="UP001154282">
    <property type="component" value="Unassembled WGS sequence"/>
</dbReference>
<evidence type="ECO:0000256" key="6">
    <source>
        <dbReference type="ARBA" id="ARBA00023211"/>
    </source>
</evidence>
<evidence type="ECO:0000313" key="9">
    <source>
        <dbReference type="EMBL" id="CAI0398750.1"/>
    </source>
</evidence>
<dbReference type="Gene3D" id="2.40.160.30">
    <property type="entry name" value="Photosystem II, cytochrome c-550 precursor"/>
    <property type="match status" value="1"/>
</dbReference>
<keyword evidence="7" id="KW-0604">Photosystem II</keyword>
<evidence type="ECO:0000256" key="7">
    <source>
        <dbReference type="ARBA" id="ARBA00023276"/>
    </source>
</evidence>
<proteinExistence type="inferred from homology"/>
<comment type="caution">
    <text evidence="10">The sequence shown here is derived from an EMBL/GenBank/DDBJ whole genome shotgun (WGS) entry which is preliminary data.</text>
</comment>
<accession>A0AAV0IMP1</accession>
<dbReference type="GO" id="GO:0009535">
    <property type="term" value="C:chloroplast thylakoid membrane"/>
    <property type="evidence" value="ECO:0007669"/>
    <property type="project" value="UniProtKB-SubCell"/>
</dbReference>
<keyword evidence="3" id="KW-0602">Photosynthesis</keyword>
<sequence length="130" mass="14242">MKFEEKDGIDYAAVTVQLPGGKRVPFLFTVKQLIASGKPESFSGEFLVPIYRGSSFLDPEGRGGSQGYDNAVALLLVGEGMRKSWRRRMSRTRLIPASSSCWCKQGNLGSPHHRGDLATVADVVSLGKRR</sequence>
<evidence type="ECO:0000313" key="10">
    <source>
        <dbReference type="EMBL" id="CAI0398865.1"/>
    </source>
</evidence>
<dbReference type="InterPro" id="IPR011250">
    <property type="entry name" value="OMP/PagP_B-barrel"/>
</dbReference>
<dbReference type="GO" id="GO:0042549">
    <property type="term" value="P:photosystem II stabilization"/>
    <property type="evidence" value="ECO:0007669"/>
    <property type="project" value="InterPro"/>
</dbReference>
<organism evidence="10 11">
    <name type="scientific">Linum tenue</name>
    <dbReference type="NCBI Taxonomy" id="586396"/>
    <lineage>
        <taxon>Eukaryota</taxon>
        <taxon>Viridiplantae</taxon>
        <taxon>Streptophyta</taxon>
        <taxon>Embryophyta</taxon>
        <taxon>Tracheophyta</taxon>
        <taxon>Spermatophyta</taxon>
        <taxon>Magnoliopsida</taxon>
        <taxon>eudicotyledons</taxon>
        <taxon>Gunneridae</taxon>
        <taxon>Pentapetalae</taxon>
        <taxon>rosids</taxon>
        <taxon>fabids</taxon>
        <taxon>Malpighiales</taxon>
        <taxon>Linaceae</taxon>
        <taxon>Linum</taxon>
    </lineage>
</organism>
<evidence type="ECO:0000256" key="2">
    <source>
        <dbReference type="ARBA" id="ARBA00009838"/>
    </source>
</evidence>
<dbReference type="Pfam" id="PF01716">
    <property type="entry name" value="MSP"/>
    <property type="match status" value="1"/>
</dbReference>
<reference evidence="10" key="1">
    <citation type="submission" date="2022-08" db="EMBL/GenBank/DDBJ databases">
        <authorList>
            <person name="Gutierrez-Valencia J."/>
        </authorList>
    </citation>
    <scope>NUCLEOTIDE SEQUENCE</scope>
</reference>
<dbReference type="GO" id="GO:0010207">
    <property type="term" value="P:photosystem II assembly"/>
    <property type="evidence" value="ECO:0007669"/>
    <property type="project" value="InterPro"/>
</dbReference>
<evidence type="ECO:0000256" key="1">
    <source>
        <dbReference type="ARBA" id="ARBA00004334"/>
    </source>
</evidence>